<feature type="non-terminal residue" evidence="2">
    <location>
        <position position="1"/>
    </location>
</feature>
<feature type="non-terminal residue" evidence="2">
    <location>
        <position position="117"/>
    </location>
</feature>
<keyword evidence="1" id="KW-0812">Transmembrane</keyword>
<feature type="transmembrane region" description="Helical" evidence="1">
    <location>
        <begin position="12"/>
        <end position="38"/>
    </location>
</feature>
<name>A0AAD7ZHG6_DIPPU</name>
<proteinExistence type="predicted"/>
<accession>A0AAD7ZHG6</accession>
<keyword evidence="1" id="KW-1133">Transmembrane helix</keyword>
<reference evidence="2" key="2">
    <citation type="submission" date="2023-05" db="EMBL/GenBank/DDBJ databases">
        <authorList>
            <person name="Fouks B."/>
        </authorList>
    </citation>
    <scope>NUCLEOTIDE SEQUENCE</scope>
    <source>
        <strain evidence="2">Stay&amp;Tobe</strain>
        <tissue evidence="2">Testes</tissue>
    </source>
</reference>
<dbReference type="AlphaFoldDB" id="A0AAD7ZHG6"/>
<gene>
    <name evidence="2" type="ORF">L9F63_004174</name>
</gene>
<evidence type="ECO:0000313" key="3">
    <source>
        <dbReference type="Proteomes" id="UP001233999"/>
    </source>
</evidence>
<reference evidence="2" key="1">
    <citation type="journal article" date="2023" name="IScience">
        <title>Live-bearing cockroach genome reveals convergent evolutionary mechanisms linked to viviparity in insects and beyond.</title>
        <authorList>
            <person name="Fouks B."/>
            <person name="Harrison M.C."/>
            <person name="Mikhailova A.A."/>
            <person name="Marchal E."/>
            <person name="English S."/>
            <person name="Carruthers M."/>
            <person name="Jennings E.C."/>
            <person name="Chiamaka E.L."/>
            <person name="Frigard R.A."/>
            <person name="Pippel M."/>
            <person name="Attardo G.M."/>
            <person name="Benoit J.B."/>
            <person name="Bornberg-Bauer E."/>
            <person name="Tobe S.S."/>
        </authorList>
    </citation>
    <scope>NUCLEOTIDE SEQUENCE</scope>
    <source>
        <strain evidence="2">Stay&amp;Tobe</strain>
    </source>
</reference>
<dbReference type="EMBL" id="JASPKZ010008358">
    <property type="protein sequence ID" value="KAJ9580157.1"/>
    <property type="molecule type" value="Genomic_DNA"/>
</dbReference>
<organism evidence="2 3">
    <name type="scientific">Diploptera punctata</name>
    <name type="common">Pacific beetle cockroach</name>
    <dbReference type="NCBI Taxonomy" id="6984"/>
    <lineage>
        <taxon>Eukaryota</taxon>
        <taxon>Metazoa</taxon>
        <taxon>Ecdysozoa</taxon>
        <taxon>Arthropoda</taxon>
        <taxon>Hexapoda</taxon>
        <taxon>Insecta</taxon>
        <taxon>Pterygota</taxon>
        <taxon>Neoptera</taxon>
        <taxon>Polyneoptera</taxon>
        <taxon>Dictyoptera</taxon>
        <taxon>Blattodea</taxon>
        <taxon>Blaberoidea</taxon>
        <taxon>Blaberidae</taxon>
        <taxon>Diplopterinae</taxon>
        <taxon>Diploptera</taxon>
    </lineage>
</organism>
<dbReference type="Proteomes" id="UP001233999">
    <property type="component" value="Unassembled WGS sequence"/>
</dbReference>
<keyword evidence="1" id="KW-0472">Membrane</keyword>
<comment type="caution">
    <text evidence="2">The sequence shown here is derived from an EMBL/GenBank/DDBJ whole genome shotgun (WGS) entry which is preliminary data.</text>
</comment>
<keyword evidence="3" id="KW-1185">Reference proteome</keyword>
<sequence>IQHFSSSIISNRFMFVIDLGLLVLELMRMLNIYFMLIFSVENQTFGPCISTYTKRILNKTYKDKSSYWVGWHENFTFLHVFQLSNSDPQNKNISLERITACFVKLVKFMKAYTLNIK</sequence>
<evidence type="ECO:0000256" key="1">
    <source>
        <dbReference type="SAM" id="Phobius"/>
    </source>
</evidence>
<protein>
    <submittedName>
        <fullName evidence="2">Uncharacterized protein</fullName>
    </submittedName>
</protein>
<evidence type="ECO:0000313" key="2">
    <source>
        <dbReference type="EMBL" id="KAJ9580157.1"/>
    </source>
</evidence>